<dbReference type="Proteomes" id="UP000237347">
    <property type="component" value="Unassembled WGS sequence"/>
</dbReference>
<dbReference type="EMBL" id="PKMF04000004">
    <property type="protein sequence ID" value="KAK7860870.1"/>
    <property type="molecule type" value="Genomic_DNA"/>
</dbReference>
<proteinExistence type="predicted"/>
<dbReference type="AlphaFoldDB" id="A0AAW0MB65"/>
<keyword evidence="2" id="KW-1185">Reference proteome</keyword>
<comment type="caution">
    <text evidence="1">The sequence shown here is derived from an EMBL/GenBank/DDBJ whole genome shotgun (WGS) entry which is preliminary data.</text>
</comment>
<gene>
    <name evidence="1" type="ORF">CFP56_029120</name>
</gene>
<name>A0AAW0MB65_QUESU</name>
<evidence type="ECO:0000313" key="1">
    <source>
        <dbReference type="EMBL" id="KAK7860870.1"/>
    </source>
</evidence>
<organism evidence="1 2">
    <name type="scientific">Quercus suber</name>
    <name type="common">Cork oak</name>
    <dbReference type="NCBI Taxonomy" id="58331"/>
    <lineage>
        <taxon>Eukaryota</taxon>
        <taxon>Viridiplantae</taxon>
        <taxon>Streptophyta</taxon>
        <taxon>Embryophyta</taxon>
        <taxon>Tracheophyta</taxon>
        <taxon>Spermatophyta</taxon>
        <taxon>Magnoliopsida</taxon>
        <taxon>eudicotyledons</taxon>
        <taxon>Gunneridae</taxon>
        <taxon>Pentapetalae</taxon>
        <taxon>rosids</taxon>
        <taxon>fabids</taxon>
        <taxon>Fagales</taxon>
        <taxon>Fagaceae</taxon>
        <taxon>Quercus</taxon>
    </lineage>
</organism>
<evidence type="ECO:0000313" key="2">
    <source>
        <dbReference type="Proteomes" id="UP000237347"/>
    </source>
</evidence>
<accession>A0AAW0MB65</accession>
<sequence>MAFDSVSACQNCRLSGVFLPFARKADRFLKIYFFNGSAVCGVKKQQIKTRNKFMIWAGIFGSDFCVTIRTENKVKWDNLFVDFVVTSWLLIDDSIKELRIFLLAKL</sequence>
<reference evidence="1 2" key="1">
    <citation type="journal article" date="2018" name="Sci. Data">
        <title>The draft genome sequence of cork oak.</title>
        <authorList>
            <person name="Ramos A.M."/>
            <person name="Usie A."/>
            <person name="Barbosa P."/>
            <person name="Barros P.M."/>
            <person name="Capote T."/>
            <person name="Chaves I."/>
            <person name="Simoes F."/>
            <person name="Abreu I."/>
            <person name="Carrasquinho I."/>
            <person name="Faro C."/>
            <person name="Guimaraes J.B."/>
            <person name="Mendonca D."/>
            <person name="Nobrega F."/>
            <person name="Rodrigues L."/>
            <person name="Saibo N.J.M."/>
            <person name="Varela M.C."/>
            <person name="Egas C."/>
            <person name="Matos J."/>
            <person name="Miguel C.M."/>
            <person name="Oliveira M.M."/>
            <person name="Ricardo C.P."/>
            <person name="Goncalves S."/>
        </authorList>
    </citation>
    <scope>NUCLEOTIDE SEQUENCE [LARGE SCALE GENOMIC DNA]</scope>
    <source>
        <strain evidence="2">cv. HL8</strain>
    </source>
</reference>
<protein>
    <submittedName>
        <fullName evidence="1">Uncharacterized protein</fullName>
    </submittedName>
</protein>